<feature type="transmembrane region" description="Helical" evidence="1">
    <location>
        <begin position="6"/>
        <end position="30"/>
    </location>
</feature>
<keyword evidence="1" id="KW-0812">Transmembrane</keyword>
<proteinExistence type="predicted"/>
<feature type="transmembrane region" description="Helical" evidence="1">
    <location>
        <begin position="188"/>
        <end position="211"/>
    </location>
</feature>
<reference evidence="2" key="1">
    <citation type="submission" date="2023-06" db="EMBL/GenBank/DDBJ databases">
        <title>Conoideocrella luteorostrata (Hypocreales: Clavicipitaceae), a potential biocontrol fungus for elongate hemlock scale in United States Christmas tree production areas.</title>
        <authorList>
            <person name="Barrett H."/>
            <person name="Lovett B."/>
            <person name="Macias A.M."/>
            <person name="Stajich J.E."/>
            <person name="Kasson M.T."/>
        </authorList>
    </citation>
    <scope>NUCLEOTIDE SEQUENCE</scope>
    <source>
        <strain evidence="2">ARSEF 14590</strain>
    </source>
</reference>
<accession>A0AAJ0CD79</accession>
<comment type="caution">
    <text evidence="2">The sequence shown here is derived from an EMBL/GenBank/DDBJ whole genome shotgun (WGS) entry which is preliminary data.</text>
</comment>
<gene>
    <name evidence="2" type="ORF">QQS21_011924</name>
</gene>
<keyword evidence="1" id="KW-0472">Membrane</keyword>
<evidence type="ECO:0000313" key="2">
    <source>
        <dbReference type="EMBL" id="KAK2590387.1"/>
    </source>
</evidence>
<dbReference type="EMBL" id="JASWJB010000445">
    <property type="protein sequence ID" value="KAK2590387.1"/>
    <property type="molecule type" value="Genomic_DNA"/>
</dbReference>
<dbReference type="PANTHER" id="PTHR39614">
    <property type="entry name" value="INTEGRAL MEMBRANE PROTEIN"/>
    <property type="match status" value="1"/>
</dbReference>
<dbReference type="Proteomes" id="UP001251528">
    <property type="component" value="Unassembled WGS sequence"/>
</dbReference>
<keyword evidence="1" id="KW-1133">Transmembrane helix</keyword>
<evidence type="ECO:0000313" key="3">
    <source>
        <dbReference type="Proteomes" id="UP001251528"/>
    </source>
</evidence>
<name>A0AAJ0CD79_9HYPO</name>
<feature type="transmembrane region" description="Helical" evidence="1">
    <location>
        <begin position="120"/>
        <end position="141"/>
    </location>
</feature>
<keyword evidence="3" id="KW-1185">Reference proteome</keyword>
<evidence type="ECO:0008006" key="4">
    <source>
        <dbReference type="Google" id="ProtNLM"/>
    </source>
</evidence>
<organism evidence="2 3">
    <name type="scientific">Conoideocrella luteorostrata</name>
    <dbReference type="NCBI Taxonomy" id="1105319"/>
    <lineage>
        <taxon>Eukaryota</taxon>
        <taxon>Fungi</taxon>
        <taxon>Dikarya</taxon>
        <taxon>Ascomycota</taxon>
        <taxon>Pezizomycotina</taxon>
        <taxon>Sordariomycetes</taxon>
        <taxon>Hypocreomycetidae</taxon>
        <taxon>Hypocreales</taxon>
        <taxon>Clavicipitaceae</taxon>
        <taxon>Conoideocrella</taxon>
    </lineage>
</organism>
<dbReference type="PANTHER" id="PTHR39614:SF2">
    <property type="entry name" value="INTEGRAL MEMBRANE PROTEIN"/>
    <property type="match status" value="1"/>
</dbReference>
<feature type="transmembrane region" description="Helical" evidence="1">
    <location>
        <begin position="153"/>
        <end position="176"/>
    </location>
</feature>
<dbReference type="AlphaFoldDB" id="A0AAJ0CD79"/>
<protein>
    <recommendedName>
        <fullName evidence="4">Integral membrane protein</fullName>
    </recommendedName>
</protein>
<sequence length="344" mass="38203">MAENHGSWLSTAMAIFLPWSTLTFVVRAWTKLRTKTWGLDDYSISAAVAVGVANVAVTCTAIQKGYGRPIADIPQPDLARAKKSVSGILRSAHDILWAAKGNIDRPWDELDDIKAMYSRWIGIEVTGLIIELGLWLLSIHLVWGLQMQFRKRIFILCAFAARLGLIPIIACRLNYLHPLQNPDPMLNTIISGILAQGAIHYSIIAGSITCLKPFLRTFNPACAIESRTQDTTSRNATRDSYYKLETLKRTEHSLMDSDDSANWRPYQGSAQGHVVAYPSKPHLRTKDKAVPGLQLATRNTLTDSRGGRRGAASVDVEGTDRLVIQRTTEVSIRYERNPNAGYSI</sequence>
<evidence type="ECO:0000256" key="1">
    <source>
        <dbReference type="SAM" id="Phobius"/>
    </source>
</evidence>